<comment type="caution">
    <text evidence="1">The sequence shown here is derived from an EMBL/GenBank/DDBJ whole genome shotgun (WGS) entry which is preliminary data.</text>
</comment>
<sequence>MNSSRNTVKKGPIPCCQQNPELKIFDPLPCQVTRKSHMGEPSTTVIGKQAVPAVVTEAEAEAEAEEKTKHKLKSQKQDTNNSF</sequence>
<accession>A0ACB9D615</accession>
<protein>
    <submittedName>
        <fullName evidence="1">Uncharacterized protein</fullName>
    </submittedName>
</protein>
<dbReference type="EMBL" id="CM042037">
    <property type="protein sequence ID" value="KAI3742044.1"/>
    <property type="molecule type" value="Genomic_DNA"/>
</dbReference>
<evidence type="ECO:0000313" key="1">
    <source>
        <dbReference type="EMBL" id="KAI3742044.1"/>
    </source>
</evidence>
<keyword evidence="2" id="KW-1185">Reference proteome</keyword>
<evidence type="ECO:0000313" key="2">
    <source>
        <dbReference type="Proteomes" id="UP001056120"/>
    </source>
</evidence>
<reference evidence="1 2" key="2">
    <citation type="journal article" date="2022" name="Mol. Ecol. Resour.">
        <title>The genomes of chicory, endive, great burdock and yacon provide insights into Asteraceae paleo-polyploidization history and plant inulin production.</title>
        <authorList>
            <person name="Fan W."/>
            <person name="Wang S."/>
            <person name="Wang H."/>
            <person name="Wang A."/>
            <person name="Jiang F."/>
            <person name="Liu H."/>
            <person name="Zhao H."/>
            <person name="Xu D."/>
            <person name="Zhang Y."/>
        </authorList>
    </citation>
    <scope>NUCLEOTIDE SEQUENCE [LARGE SCALE GENOMIC DNA]</scope>
    <source>
        <strain evidence="2">cv. Yunnan</strain>
        <tissue evidence="1">Leaves</tissue>
    </source>
</reference>
<proteinExistence type="predicted"/>
<name>A0ACB9D615_9ASTR</name>
<organism evidence="1 2">
    <name type="scientific">Smallanthus sonchifolius</name>
    <dbReference type="NCBI Taxonomy" id="185202"/>
    <lineage>
        <taxon>Eukaryota</taxon>
        <taxon>Viridiplantae</taxon>
        <taxon>Streptophyta</taxon>
        <taxon>Embryophyta</taxon>
        <taxon>Tracheophyta</taxon>
        <taxon>Spermatophyta</taxon>
        <taxon>Magnoliopsida</taxon>
        <taxon>eudicotyledons</taxon>
        <taxon>Gunneridae</taxon>
        <taxon>Pentapetalae</taxon>
        <taxon>asterids</taxon>
        <taxon>campanulids</taxon>
        <taxon>Asterales</taxon>
        <taxon>Asteraceae</taxon>
        <taxon>Asteroideae</taxon>
        <taxon>Heliantheae alliance</taxon>
        <taxon>Millerieae</taxon>
        <taxon>Smallanthus</taxon>
    </lineage>
</organism>
<gene>
    <name evidence="1" type="ORF">L1987_59723</name>
</gene>
<reference evidence="2" key="1">
    <citation type="journal article" date="2022" name="Mol. Ecol. Resour.">
        <title>The genomes of chicory, endive, great burdock and yacon provide insights into Asteraceae palaeo-polyploidization history and plant inulin production.</title>
        <authorList>
            <person name="Fan W."/>
            <person name="Wang S."/>
            <person name="Wang H."/>
            <person name="Wang A."/>
            <person name="Jiang F."/>
            <person name="Liu H."/>
            <person name="Zhao H."/>
            <person name="Xu D."/>
            <person name="Zhang Y."/>
        </authorList>
    </citation>
    <scope>NUCLEOTIDE SEQUENCE [LARGE SCALE GENOMIC DNA]</scope>
    <source>
        <strain evidence="2">cv. Yunnan</strain>
    </source>
</reference>
<dbReference type="Proteomes" id="UP001056120">
    <property type="component" value="Linkage Group LG20"/>
</dbReference>